<protein>
    <submittedName>
        <fullName evidence="1">Uncharacterized protein</fullName>
    </submittedName>
</protein>
<sequence>MGAPATADARLSDGQALAVVAVDEPQTKVVLTTKPVIVPSPAAVKCILAVLNGLMDRSDAREVLYTLLRDTLLCFNRLHGGEADNCLPGEVEISTELAWTKVRTHLYRWWPIWRAPVGELAPFPVPGTVGFMSHPTRIGRVSRWALEVDMACVNETIKRLPVRSSILGGLPPVVSVTRIGPSVRSSLPLSVATLLLVASKEDRFFDVLTELATVGRAPAKKDCPIVVETCHDFETAELGALGETQPGDLSLPVRSEVRLAEDEDDAGELDEVADGLDVSAQESTPSQAAERERRYAEMDVLLAGEKESDAVATCAHRLAMRRLSRPVGAAVVSAEDIADDADVTVAPLPPPSSDLHEPLDQMTRLLLMRVVSTPWRTVAGLLQVQRTPQRRAAI</sequence>
<reference evidence="1" key="1">
    <citation type="submission" date="2019-11" db="EMBL/GenBank/DDBJ databases">
        <title>Nori genome reveals adaptations in red seaweeds to the harsh intertidal environment.</title>
        <authorList>
            <person name="Wang D."/>
            <person name="Mao Y."/>
        </authorList>
    </citation>
    <scope>NUCLEOTIDE SEQUENCE</scope>
    <source>
        <tissue evidence="1">Gametophyte</tissue>
    </source>
</reference>
<dbReference type="EMBL" id="CM020618">
    <property type="protein sequence ID" value="KAK1857570.1"/>
    <property type="molecule type" value="Genomic_DNA"/>
</dbReference>
<organism evidence="1 2">
    <name type="scientific">Pyropia yezoensis</name>
    <name type="common">Susabi-nori</name>
    <name type="synonym">Porphyra yezoensis</name>
    <dbReference type="NCBI Taxonomy" id="2788"/>
    <lineage>
        <taxon>Eukaryota</taxon>
        <taxon>Rhodophyta</taxon>
        <taxon>Bangiophyceae</taxon>
        <taxon>Bangiales</taxon>
        <taxon>Bangiaceae</taxon>
        <taxon>Pyropia</taxon>
    </lineage>
</organism>
<evidence type="ECO:0000313" key="1">
    <source>
        <dbReference type="EMBL" id="KAK1857570.1"/>
    </source>
</evidence>
<keyword evidence="2" id="KW-1185">Reference proteome</keyword>
<name>A0ACC3BIH7_PYRYE</name>
<accession>A0ACC3BIH7</accession>
<gene>
    <name evidence="1" type="ORF">I4F81_000186</name>
</gene>
<comment type="caution">
    <text evidence="1">The sequence shown here is derived from an EMBL/GenBank/DDBJ whole genome shotgun (WGS) entry which is preliminary data.</text>
</comment>
<dbReference type="Proteomes" id="UP000798662">
    <property type="component" value="Chromosome 1"/>
</dbReference>
<evidence type="ECO:0000313" key="2">
    <source>
        <dbReference type="Proteomes" id="UP000798662"/>
    </source>
</evidence>
<proteinExistence type="predicted"/>